<feature type="region of interest" description="Disordered" evidence="1">
    <location>
        <begin position="46"/>
        <end position="71"/>
    </location>
</feature>
<sequence>MGKTTPRDRSVYSPRPHSTARSRLIYLKPFGKHRQIIVLETIKAPRPLLPPPNPKNPSPTDCPAGGTKISLPARSTNRAASTGAHCRRGLQEERCGRCWRCIANRQLWSTQRLIRSNTAAPPLPLHVVLFSASWPAEHQTTPWHPASTSKPENRHYSFVCDIYIALSPPAVPSSLSLRLDGPRSVILRSDVDITIATPAARPSTAS</sequence>
<evidence type="ECO:0000313" key="3">
    <source>
        <dbReference type="Proteomes" id="UP000235786"/>
    </source>
</evidence>
<proteinExistence type="predicted"/>
<evidence type="ECO:0000256" key="1">
    <source>
        <dbReference type="SAM" id="MobiDB-lite"/>
    </source>
</evidence>
<dbReference type="EMBL" id="KZ613939">
    <property type="protein sequence ID" value="PMD46650.1"/>
    <property type="molecule type" value="Genomic_DNA"/>
</dbReference>
<dbReference type="Proteomes" id="UP000235786">
    <property type="component" value="Unassembled WGS sequence"/>
</dbReference>
<feature type="compositionally biased region" description="Pro residues" evidence="1">
    <location>
        <begin position="47"/>
        <end position="57"/>
    </location>
</feature>
<name>A0A2J6S7A7_HYAVF</name>
<dbReference type="AlphaFoldDB" id="A0A2J6S7A7"/>
<organism evidence="2 3">
    <name type="scientific">Hyaloscypha variabilis (strain UAMH 11265 / GT02V1 / F)</name>
    <name type="common">Meliniomyces variabilis</name>
    <dbReference type="NCBI Taxonomy" id="1149755"/>
    <lineage>
        <taxon>Eukaryota</taxon>
        <taxon>Fungi</taxon>
        <taxon>Dikarya</taxon>
        <taxon>Ascomycota</taxon>
        <taxon>Pezizomycotina</taxon>
        <taxon>Leotiomycetes</taxon>
        <taxon>Helotiales</taxon>
        <taxon>Hyaloscyphaceae</taxon>
        <taxon>Hyaloscypha</taxon>
        <taxon>Hyaloscypha variabilis</taxon>
    </lineage>
</organism>
<protein>
    <submittedName>
        <fullName evidence="2">Uncharacterized protein</fullName>
    </submittedName>
</protein>
<evidence type="ECO:0000313" key="2">
    <source>
        <dbReference type="EMBL" id="PMD46650.1"/>
    </source>
</evidence>
<accession>A0A2J6S7A7</accession>
<gene>
    <name evidence="2" type="ORF">L207DRAFT_218301</name>
</gene>
<keyword evidence="3" id="KW-1185">Reference proteome</keyword>
<reference evidence="2 3" key="1">
    <citation type="submission" date="2016-04" db="EMBL/GenBank/DDBJ databases">
        <title>A degradative enzymes factory behind the ericoid mycorrhizal symbiosis.</title>
        <authorList>
            <consortium name="DOE Joint Genome Institute"/>
            <person name="Martino E."/>
            <person name="Morin E."/>
            <person name="Grelet G."/>
            <person name="Kuo A."/>
            <person name="Kohler A."/>
            <person name="Daghino S."/>
            <person name="Barry K."/>
            <person name="Choi C."/>
            <person name="Cichocki N."/>
            <person name="Clum A."/>
            <person name="Copeland A."/>
            <person name="Hainaut M."/>
            <person name="Haridas S."/>
            <person name="Labutti K."/>
            <person name="Lindquist E."/>
            <person name="Lipzen A."/>
            <person name="Khouja H.-R."/>
            <person name="Murat C."/>
            <person name="Ohm R."/>
            <person name="Olson A."/>
            <person name="Spatafora J."/>
            <person name="Veneault-Fourrey C."/>
            <person name="Henrissat B."/>
            <person name="Grigoriev I."/>
            <person name="Martin F."/>
            <person name="Perotto S."/>
        </authorList>
    </citation>
    <scope>NUCLEOTIDE SEQUENCE [LARGE SCALE GENOMIC DNA]</scope>
    <source>
        <strain evidence="2 3">F</strain>
    </source>
</reference>